<feature type="domain" description="DUF4062" evidence="1">
    <location>
        <begin position="8"/>
        <end position="76"/>
    </location>
</feature>
<organism evidence="2 3">
    <name type="scientific">Iocasia fonsfrigidae</name>
    <dbReference type="NCBI Taxonomy" id="2682810"/>
    <lineage>
        <taxon>Bacteria</taxon>
        <taxon>Bacillati</taxon>
        <taxon>Bacillota</taxon>
        <taxon>Clostridia</taxon>
        <taxon>Halanaerobiales</taxon>
        <taxon>Halanaerobiaceae</taxon>
        <taxon>Iocasia</taxon>
    </lineage>
</organism>
<evidence type="ECO:0000313" key="2">
    <source>
        <dbReference type="EMBL" id="QTL97852.1"/>
    </source>
</evidence>
<dbReference type="Pfam" id="PF13271">
    <property type="entry name" value="DUF4062"/>
    <property type="match status" value="1"/>
</dbReference>
<dbReference type="Proteomes" id="UP000665020">
    <property type="component" value="Chromosome"/>
</dbReference>
<dbReference type="KEGG" id="ifn:GM661_07560"/>
<evidence type="ECO:0000313" key="3">
    <source>
        <dbReference type="Proteomes" id="UP000665020"/>
    </source>
</evidence>
<evidence type="ECO:0000259" key="1">
    <source>
        <dbReference type="Pfam" id="PF13271"/>
    </source>
</evidence>
<dbReference type="InterPro" id="IPR025139">
    <property type="entry name" value="DUF4062"/>
</dbReference>
<gene>
    <name evidence="2" type="ORF">GM661_07560</name>
</gene>
<proteinExistence type="predicted"/>
<name>A0A8A7KIZ4_9FIRM</name>
<protein>
    <submittedName>
        <fullName evidence="2">DUF4062 domain-containing protein</fullName>
    </submittedName>
</protein>
<dbReference type="AlphaFoldDB" id="A0A8A7KIZ4"/>
<accession>A0A8A7KIZ4</accession>
<sequence>MLKDFLTLRKFIRELGYEAVKNEGGDIPYGKKKTLEDYCYREINNVDILINIIGGRYGSASKEEPYSISQKELKVAHELNKQIYIFVQQSVLVEYKTYLKNEANENFMPEYVDNIQIYKFLKEVYNYPTYNTVVGFSKVSDITNYLRSQWAGLFQRFLEDESRRVNYMLSKNLKSTAETLSQLIEYTTRERDETIKNIMVQSHPVFTQISQKTNIPIRIFFTNRKELDTLLKSFGYEEVEILEGDVFEIMYKKQSSGEKRILKINPSIFDNDGELKPVKQGEWNKTYVEINVEEIENVDEYFDVPF</sequence>
<reference evidence="2" key="1">
    <citation type="submission" date="2019-12" db="EMBL/GenBank/DDBJ databases">
        <authorList>
            <person name="zhang j."/>
            <person name="sun C.M."/>
        </authorList>
    </citation>
    <scope>NUCLEOTIDE SEQUENCE</scope>
    <source>
        <strain evidence="2">NS-1</strain>
    </source>
</reference>
<dbReference type="EMBL" id="CP046640">
    <property type="protein sequence ID" value="QTL97852.1"/>
    <property type="molecule type" value="Genomic_DNA"/>
</dbReference>
<keyword evidence="3" id="KW-1185">Reference proteome</keyword>